<organism evidence="2 3">
    <name type="scientific">Cyclotella cryptica</name>
    <dbReference type="NCBI Taxonomy" id="29204"/>
    <lineage>
        <taxon>Eukaryota</taxon>
        <taxon>Sar</taxon>
        <taxon>Stramenopiles</taxon>
        <taxon>Ochrophyta</taxon>
        <taxon>Bacillariophyta</taxon>
        <taxon>Coscinodiscophyceae</taxon>
        <taxon>Thalassiosirophycidae</taxon>
        <taxon>Stephanodiscales</taxon>
        <taxon>Stephanodiscaceae</taxon>
        <taxon>Cyclotella</taxon>
    </lineage>
</organism>
<reference evidence="2 3" key="1">
    <citation type="journal article" date="2020" name="G3 (Bethesda)">
        <title>Improved Reference Genome for Cyclotella cryptica CCMP332, a Model for Cell Wall Morphogenesis, Salinity Adaptation, and Lipid Production in Diatoms (Bacillariophyta).</title>
        <authorList>
            <person name="Roberts W.R."/>
            <person name="Downey K.M."/>
            <person name="Ruck E.C."/>
            <person name="Traller J.C."/>
            <person name="Alverson A.J."/>
        </authorList>
    </citation>
    <scope>NUCLEOTIDE SEQUENCE [LARGE SCALE GENOMIC DNA]</scope>
    <source>
        <strain evidence="2 3">CCMP332</strain>
    </source>
</reference>
<dbReference type="Proteomes" id="UP001516023">
    <property type="component" value="Unassembled WGS sequence"/>
</dbReference>
<feature type="signal peptide" evidence="1">
    <location>
        <begin position="1"/>
        <end position="20"/>
    </location>
</feature>
<dbReference type="AlphaFoldDB" id="A0ABD3QVD2"/>
<evidence type="ECO:0000256" key="1">
    <source>
        <dbReference type="SAM" id="SignalP"/>
    </source>
</evidence>
<evidence type="ECO:0000313" key="2">
    <source>
        <dbReference type="EMBL" id="KAL3804355.1"/>
    </source>
</evidence>
<name>A0ABD3QVD2_9STRA</name>
<dbReference type="EMBL" id="JABMIG020000008">
    <property type="protein sequence ID" value="KAL3804355.1"/>
    <property type="molecule type" value="Genomic_DNA"/>
</dbReference>
<protein>
    <submittedName>
        <fullName evidence="2">Uncharacterized protein</fullName>
    </submittedName>
</protein>
<feature type="chain" id="PRO_5044835611" evidence="1">
    <location>
        <begin position="21"/>
        <end position="290"/>
    </location>
</feature>
<accession>A0ABD3QVD2</accession>
<sequence>MRAISLLTSLLLQQRAPATGFEVSIQQCIVCRCSPSHYASNLNARKGAAPVQRRRQFVSRILHSGTLSLLTFPFATHRVQADGTKPTGSNFTLLALSSPEEISQYIIQNCNRGYFQSVKSSGFNFLYRGLSAGEEQIMSHQKNLNNRAIIILNEPYDLLDPKTYNSNEAALYFQSLEDKLSAWGSSIKPSNAHIATTCPSEASKWGSAVSIWPFGESDVDFLWLKDGGVFWPSPNQTVKAQPLKRSTNGIGLERALQGDAWEIMFRADTGFLVVPVELDDELRDYFRHAQ</sequence>
<keyword evidence="3" id="KW-1185">Reference proteome</keyword>
<evidence type="ECO:0000313" key="3">
    <source>
        <dbReference type="Proteomes" id="UP001516023"/>
    </source>
</evidence>
<keyword evidence="1" id="KW-0732">Signal</keyword>
<gene>
    <name evidence="2" type="ORF">HJC23_011283</name>
</gene>
<comment type="caution">
    <text evidence="2">The sequence shown here is derived from an EMBL/GenBank/DDBJ whole genome shotgun (WGS) entry which is preliminary data.</text>
</comment>
<proteinExistence type="predicted"/>